<dbReference type="RefSeq" id="WP_345147554.1">
    <property type="nucleotide sequence ID" value="NZ_BAABEO010000001.1"/>
</dbReference>
<evidence type="ECO:0000313" key="2">
    <source>
        <dbReference type="Proteomes" id="UP001500752"/>
    </source>
</evidence>
<sequence length="293" mass="32259">MPTKSAFAPSTVHVHNTACEEAAHANCQCFCHGAGHQFNLIQRAASCETDAELRNLEDLLHAIYGGFHTGFRDGTTPIRRGRTQLTPFRLAREKFRVRGGATWAETLVLDEAVHTYFVQVACASRATTDAARKARKDFVTRITTKAINIVGSSEAAVGTAGSHVWCSIVAEFLAGKDPLIGTPPRRFDRICYPRERQAQIPAHLASVREGGLQHLEAEFNAPSGLSNEEKIELLRLAGMASCADPWHHPAVVRSCIEPTMAAKTWPLANTTKIATRNNLKAIVKRRWIKNGNW</sequence>
<gene>
    <name evidence="1" type="ORF">GCM10023081_00220</name>
</gene>
<organism evidence="1 2">
    <name type="scientific">Arthrobacter ginkgonis</name>
    <dbReference type="NCBI Taxonomy" id="1630594"/>
    <lineage>
        <taxon>Bacteria</taxon>
        <taxon>Bacillati</taxon>
        <taxon>Actinomycetota</taxon>
        <taxon>Actinomycetes</taxon>
        <taxon>Micrococcales</taxon>
        <taxon>Micrococcaceae</taxon>
        <taxon>Arthrobacter</taxon>
    </lineage>
</organism>
<keyword evidence="2" id="KW-1185">Reference proteome</keyword>
<accession>A0ABP7BPS7</accession>
<dbReference type="EMBL" id="BAABEO010000001">
    <property type="protein sequence ID" value="GAA3665321.1"/>
    <property type="molecule type" value="Genomic_DNA"/>
</dbReference>
<comment type="caution">
    <text evidence="1">The sequence shown here is derived from an EMBL/GenBank/DDBJ whole genome shotgun (WGS) entry which is preliminary data.</text>
</comment>
<reference evidence="2" key="1">
    <citation type="journal article" date="2019" name="Int. J. Syst. Evol. Microbiol.">
        <title>The Global Catalogue of Microorganisms (GCM) 10K type strain sequencing project: providing services to taxonomists for standard genome sequencing and annotation.</title>
        <authorList>
            <consortium name="The Broad Institute Genomics Platform"/>
            <consortium name="The Broad Institute Genome Sequencing Center for Infectious Disease"/>
            <person name="Wu L."/>
            <person name="Ma J."/>
        </authorList>
    </citation>
    <scope>NUCLEOTIDE SEQUENCE [LARGE SCALE GENOMIC DNA]</scope>
    <source>
        <strain evidence="2">JCM 30742</strain>
    </source>
</reference>
<proteinExistence type="predicted"/>
<evidence type="ECO:0000313" key="1">
    <source>
        <dbReference type="EMBL" id="GAA3665321.1"/>
    </source>
</evidence>
<protein>
    <submittedName>
        <fullName evidence="1">Uncharacterized protein</fullName>
    </submittedName>
</protein>
<name>A0ABP7BPS7_9MICC</name>
<dbReference type="Proteomes" id="UP001500752">
    <property type="component" value="Unassembled WGS sequence"/>
</dbReference>